<feature type="transmembrane region" description="Helical" evidence="4">
    <location>
        <begin position="524"/>
        <end position="542"/>
    </location>
</feature>
<evidence type="ECO:0000256" key="1">
    <source>
        <dbReference type="ARBA" id="ARBA00009186"/>
    </source>
</evidence>
<feature type="transmembrane region" description="Helical" evidence="4">
    <location>
        <begin position="815"/>
        <end position="835"/>
    </location>
</feature>
<evidence type="ECO:0000313" key="6">
    <source>
        <dbReference type="EMBL" id="PSR56528.1"/>
    </source>
</evidence>
<accession>A0A2T2YLY9</accession>
<keyword evidence="4" id="KW-0812">Transmembrane</keyword>
<feature type="domain" description="Cytochrome c assembly protein" evidence="5">
    <location>
        <begin position="102"/>
        <end position="321"/>
    </location>
</feature>
<evidence type="ECO:0000256" key="2">
    <source>
        <dbReference type="ARBA" id="ARBA00022748"/>
    </source>
</evidence>
<dbReference type="PRINTS" id="PR01410">
    <property type="entry name" value="CCBIOGENESIS"/>
</dbReference>
<protein>
    <submittedName>
        <fullName evidence="6">Cytochrome C biogenesis protein</fullName>
    </submittedName>
</protein>
<feature type="compositionally biased region" description="Basic residues" evidence="3">
    <location>
        <begin position="852"/>
        <end position="863"/>
    </location>
</feature>
<sequence>MINTFIGDLGHASVIVAFVAAIVAALAYFMAAKGKPLGDTDLNWRNLGRGAFYVHTIAVLSIIFSLFNIIYNHRYEYYYAWSHSSNYLPTHFMISCFWEGQEGSFLLWIFWHTLLGLTIIWFNKKWEAPTMAVFAFVQLFLTSMILGVVIGDLKIGSSPFILLRDFMTDAPVFKLNPNFIPKDGTGLNPLLQNYWMVIHPPTLFLGFAITLVPFAFAIAGLWKREYIAWIKPALPWNLFGGLVLGVGIMMGAYWAYETLNFGGYWNWDPVENAVYIPWLVLIAGLHTMVIYKRSKHALRTTFVLIVTTFLLVLYATFLTRSGILGNASVHSFTDLGLSGQLFAYLAAFVVLAIVLLVRHWSAIPATEKELTTYNSEFWVFIGVAVLCLGAFQVLVTTSIPVYNSFLGFIGIKSNMALPADQIAHYTKFQLWMGVSIAVLSGLAQLLWWQKNDKSKVMNALAVPLILTFLFVSLVYMLGKIELIPKINSVSYFVLLFVSVFAIFANLSMVLTLVRRKVNLSGGGIAHIGIALMLFGILFSSGYSNIISKNTSGLLYSRDFPEDINRDNVLLFRNEKVQMGPYDVAYRGRYFEVKDFPEYVNKQLLFQLPDEHQALVRADIKYQDKVYFKTGDTVNIYPENTYYQVEFKNRETGKAFTLYPRAQVNPEMGFIASPAIKMFSNKDIYTHVRVAADDKEKQWSELKEQDLAIGDTLFLNDYFAVLKAIEPTRDVKGIELGANDVAVQADFIISGEDKDYHAHPVFVIKDNLVGRIPDEIEDLGLRLTFLNIDTKNNKFKVGVNTTQKDYVILAAIEKPFINILWIGTIIMSIGMGMAIFKRYKETKTVTNPDAGSSKKRAVRNKQMA</sequence>
<feature type="transmembrane region" description="Helical" evidence="4">
    <location>
        <begin position="234"/>
        <end position="255"/>
    </location>
</feature>
<feature type="transmembrane region" description="Helical" evidence="4">
    <location>
        <begin position="489"/>
        <end position="512"/>
    </location>
</feature>
<dbReference type="GO" id="GO:0016020">
    <property type="term" value="C:membrane"/>
    <property type="evidence" value="ECO:0007669"/>
    <property type="project" value="InterPro"/>
</dbReference>
<proteinExistence type="inferred from homology"/>
<feature type="transmembrane region" description="Helical" evidence="4">
    <location>
        <begin position="428"/>
        <end position="447"/>
    </location>
</feature>
<dbReference type="Proteomes" id="UP000240357">
    <property type="component" value="Unassembled WGS sequence"/>
</dbReference>
<dbReference type="GO" id="GO:0017004">
    <property type="term" value="P:cytochrome complex assembly"/>
    <property type="evidence" value="ECO:0007669"/>
    <property type="project" value="UniProtKB-KW"/>
</dbReference>
<feature type="transmembrane region" description="Helical" evidence="4">
    <location>
        <begin position="52"/>
        <end position="71"/>
    </location>
</feature>
<dbReference type="AlphaFoldDB" id="A0A2T2YLY9"/>
<name>A0A2T2YLY9_9BACT</name>
<evidence type="ECO:0000313" key="7">
    <source>
        <dbReference type="Proteomes" id="UP000240357"/>
    </source>
</evidence>
<feature type="region of interest" description="Disordered" evidence="3">
    <location>
        <begin position="844"/>
        <end position="863"/>
    </location>
</feature>
<organism evidence="6 7">
    <name type="scientific">Adhaeribacter arboris</name>
    <dbReference type="NCBI Taxonomy" id="2072846"/>
    <lineage>
        <taxon>Bacteria</taxon>
        <taxon>Pseudomonadati</taxon>
        <taxon>Bacteroidota</taxon>
        <taxon>Cytophagia</taxon>
        <taxon>Cytophagales</taxon>
        <taxon>Hymenobacteraceae</taxon>
        <taxon>Adhaeribacter</taxon>
    </lineage>
</organism>
<dbReference type="EMBL" id="PYFT01000001">
    <property type="protein sequence ID" value="PSR56528.1"/>
    <property type="molecule type" value="Genomic_DNA"/>
</dbReference>
<feature type="transmembrane region" description="Helical" evidence="4">
    <location>
        <begin position="459"/>
        <end position="477"/>
    </location>
</feature>
<keyword evidence="4" id="KW-0472">Membrane</keyword>
<feature type="transmembrane region" description="Helical" evidence="4">
    <location>
        <begin position="130"/>
        <end position="150"/>
    </location>
</feature>
<feature type="transmembrane region" description="Helical" evidence="4">
    <location>
        <begin position="298"/>
        <end position="317"/>
    </location>
</feature>
<keyword evidence="2" id="KW-0201">Cytochrome c-type biogenesis</keyword>
<dbReference type="InterPro" id="IPR003567">
    <property type="entry name" value="Cyt_c_biogenesis"/>
</dbReference>
<dbReference type="Pfam" id="PF01578">
    <property type="entry name" value="Cytochrom_C_asm"/>
    <property type="match status" value="1"/>
</dbReference>
<feature type="transmembrane region" description="Helical" evidence="4">
    <location>
        <begin position="377"/>
        <end position="395"/>
    </location>
</feature>
<feature type="transmembrane region" description="Helical" evidence="4">
    <location>
        <begin position="275"/>
        <end position="291"/>
    </location>
</feature>
<dbReference type="PANTHER" id="PTHR43653">
    <property type="entry name" value="CYTOCHROME C ASSEMBLY PROTEIN-RELATED"/>
    <property type="match status" value="1"/>
</dbReference>
<feature type="transmembrane region" description="Helical" evidence="4">
    <location>
        <begin position="12"/>
        <end position="31"/>
    </location>
</feature>
<gene>
    <name evidence="6" type="ORF">AHMF7605_25050</name>
</gene>
<dbReference type="OrthoDB" id="9761451at2"/>
<comment type="caution">
    <text evidence="6">The sequence shown here is derived from an EMBL/GenBank/DDBJ whole genome shotgun (WGS) entry which is preliminary data.</text>
</comment>
<dbReference type="PANTHER" id="PTHR43653:SF1">
    <property type="entry name" value="CYTOCHROME C-TYPE BIOGENESIS PROTEIN CCMF"/>
    <property type="match status" value="1"/>
</dbReference>
<evidence type="ECO:0000256" key="3">
    <source>
        <dbReference type="SAM" id="MobiDB-lite"/>
    </source>
</evidence>
<dbReference type="RefSeq" id="WP_106932706.1">
    <property type="nucleotide sequence ID" value="NZ_PYFT01000001.1"/>
</dbReference>
<evidence type="ECO:0000256" key="4">
    <source>
        <dbReference type="SAM" id="Phobius"/>
    </source>
</evidence>
<dbReference type="InterPro" id="IPR002541">
    <property type="entry name" value="Cyt_c_assembly"/>
</dbReference>
<feature type="transmembrane region" description="Helical" evidence="4">
    <location>
        <begin position="203"/>
        <end position="222"/>
    </location>
</feature>
<comment type="similarity">
    <text evidence="1">Belongs to the CcmF/CycK/Ccl1/NrfE/CcsA family.</text>
</comment>
<feature type="transmembrane region" description="Helical" evidence="4">
    <location>
        <begin position="337"/>
        <end position="357"/>
    </location>
</feature>
<dbReference type="GO" id="GO:0020037">
    <property type="term" value="F:heme binding"/>
    <property type="evidence" value="ECO:0007669"/>
    <property type="project" value="InterPro"/>
</dbReference>
<dbReference type="GO" id="GO:0015232">
    <property type="term" value="F:heme transmembrane transporter activity"/>
    <property type="evidence" value="ECO:0007669"/>
    <property type="project" value="InterPro"/>
</dbReference>
<evidence type="ECO:0000259" key="5">
    <source>
        <dbReference type="Pfam" id="PF01578"/>
    </source>
</evidence>
<keyword evidence="7" id="KW-1185">Reference proteome</keyword>
<feature type="transmembrane region" description="Helical" evidence="4">
    <location>
        <begin position="105"/>
        <end position="123"/>
    </location>
</feature>
<keyword evidence="4" id="KW-1133">Transmembrane helix</keyword>
<reference evidence="6 7" key="1">
    <citation type="submission" date="2018-03" db="EMBL/GenBank/DDBJ databases">
        <title>Adhaeribacter sp. HMF7605 Genome sequencing and assembly.</title>
        <authorList>
            <person name="Kang H."/>
            <person name="Kang J."/>
            <person name="Cha I."/>
            <person name="Kim H."/>
            <person name="Joh K."/>
        </authorList>
    </citation>
    <scope>NUCLEOTIDE SEQUENCE [LARGE SCALE GENOMIC DNA]</scope>
    <source>
        <strain evidence="6 7">HMF7605</strain>
    </source>
</reference>